<feature type="region of interest" description="Disordered" evidence="6">
    <location>
        <begin position="332"/>
        <end position="353"/>
    </location>
</feature>
<dbReference type="OrthoDB" id="9762169at2"/>
<dbReference type="PANTHER" id="PTHR43289">
    <property type="entry name" value="MITOGEN-ACTIVATED PROTEIN KINASE KINASE KINASE 20-RELATED"/>
    <property type="match status" value="1"/>
</dbReference>
<dbReference type="CDD" id="cd14014">
    <property type="entry name" value="STKc_PknB_like"/>
    <property type="match status" value="1"/>
</dbReference>
<dbReference type="SMART" id="SM00220">
    <property type="entry name" value="S_TKc"/>
    <property type="match status" value="1"/>
</dbReference>
<protein>
    <submittedName>
        <fullName evidence="8">Serine/threonine protein kinase</fullName>
    </submittedName>
</protein>
<keyword evidence="8" id="KW-0723">Serine/threonine-protein kinase</keyword>
<dbReference type="InterPro" id="IPR011009">
    <property type="entry name" value="Kinase-like_dom_sf"/>
</dbReference>
<name>A0A4Q7J379_9PSEU</name>
<dbReference type="Gene3D" id="1.10.510.10">
    <property type="entry name" value="Transferase(Phosphotransferase) domain 1"/>
    <property type="match status" value="1"/>
</dbReference>
<dbReference type="AlphaFoldDB" id="A0A4Q7J379"/>
<dbReference type="Gene3D" id="3.30.200.20">
    <property type="entry name" value="Phosphorylase Kinase, domain 1"/>
    <property type="match status" value="1"/>
</dbReference>
<evidence type="ECO:0000256" key="2">
    <source>
        <dbReference type="ARBA" id="ARBA00022741"/>
    </source>
</evidence>
<dbReference type="GO" id="GO:0005524">
    <property type="term" value="F:ATP binding"/>
    <property type="evidence" value="ECO:0007669"/>
    <property type="project" value="UniProtKB-UniRule"/>
</dbReference>
<evidence type="ECO:0000256" key="1">
    <source>
        <dbReference type="ARBA" id="ARBA00022679"/>
    </source>
</evidence>
<keyword evidence="4 5" id="KW-0067">ATP-binding</keyword>
<gene>
    <name evidence="8" type="ORF">EWH70_20155</name>
</gene>
<dbReference type="InterPro" id="IPR000719">
    <property type="entry name" value="Prot_kinase_dom"/>
</dbReference>
<evidence type="ECO:0000256" key="6">
    <source>
        <dbReference type="SAM" id="MobiDB-lite"/>
    </source>
</evidence>
<feature type="binding site" evidence="5">
    <location>
        <position position="43"/>
    </location>
    <ligand>
        <name>ATP</name>
        <dbReference type="ChEBI" id="CHEBI:30616"/>
    </ligand>
</feature>
<evidence type="ECO:0000256" key="5">
    <source>
        <dbReference type="PROSITE-ProRule" id="PRU10141"/>
    </source>
</evidence>
<dbReference type="InterPro" id="IPR017441">
    <property type="entry name" value="Protein_kinase_ATP_BS"/>
</dbReference>
<evidence type="ECO:0000313" key="8">
    <source>
        <dbReference type="EMBL" id="RZQ61930.1"/>
    </source>
</evidence>
<comment type="caution">
    <text evidence="8">The sequence shown here is derived from an EMBL/GenBank/DDBJ whole genome shotgun (WGS) entry which is preliminary data.</text>
</comment>
<dbReference type="PANTHER" id="PTHR43289:SF34">
    <property type="entry name" value="SERINE_THREONINE-PROTEIN KINASE YBDM-RELATED"/>
    <property type="match status" value="1"/>
</dbReference>
<dbReference type="RefSeq" id="WP_130477023.1">
    <property type="nucleotide sequence ID" value="NZ_SFCC01000010.1"/>
</dbReference>
<dbReference type="GO" id="GO:0004674">
    <property type="term" value="F:protein serine/threonine kinase activity"/>
    <property type="evidence" value="ECO:0007669"/>
    <property type="project" value="UniProtKB-KW"/>
</dbReference>
<evidence type="ECO:0000259" key="7">
    <source>
        <dbReference type="PROSITE" id="PS50011"/>
    </source>
</evidence>
<dbReference type="SUPFAM" id="SSF56112">
    <property type="entry name" value="Protein kinase-like (PK-like)"/>
    <property type="match status" value="1"/>
</dbReference>
<dbReference type="Proteomes" id="UP000292003">
    <property type="component" value="Unassembled WGS sequence"/>
</dbReference>
<feature type="domain" description="Protein kinase" evidence="7">
    <location>
        <begin position="15"/>
        <end position="269"/>
    </location>
</feature>
<evidence type="ECO:0000313" key="9">
    <source>
        <dbReference type="Proteomes" id="UP000292003"/>
    </source>
</evidence>
<keyword evidence="3 8" id="KW-0418">Kinase</keyword>
<dbReference type="PROSITE" id="PS00107">
    <property type="entry name" value="PROTEIN_KINASE_ATP"/>
    <property type="match status" value="1"/>
</dbReference>
<organism evidence="8 9">
    <name type="scientific">Amycolatopsis suaedae</name>
    <dbReference type="NCBI Taxonomy" id="2510978"/>
    <lineage>
        <taxon>Bacteria</taxon>
        <taxon>Bacillati</taxon>
        <taxon>Actinomycetota</taxon>
        <taxon>Actinomycetes</taxon>
        <taxon>Pseudonocardiales</taxon>
        <taxon>Pseudonocardiaceae</taxon>
        <taxon>Amycolatopsis</taxon>
    </lineage>
</organism>
<keyword evidence="9" id="KW-1185">Reference proteome</keyword>
<sequence length="608" mass="63986">MKPLAPGEPRQVGPYRLIAALGEGGMGRVVLGLSPDGRLAAVKQVHAEFAADDGFRSRFRHEVDASRRVSGAYTAAVLDADPEAATPWLASVFVAGPSLREAVDAAGPLPVPTIRHLAAGLAAALADIHRAGLIHRDLKPGNVILTEDGARVIDFGIARATEGVSELTGTGAVIGSPAFMSPEQAESRPITPASDVFSLGTMLVMAATGGSPFLGESTPQTLYNLVHTEPDLRAVPAELLPLIGPCLAKDPAHRPTPVQILDFLGHTATGPVPWPHPVRELIAGQQAQVRAALAWPVPPPPPPPARRGRGLVAVAAVALVVAATVTTVVLADRDDEPPAPPPPSISAADALHPDRLRATDPCRALSEQPDPRLGKLQPSTGNVSHLSACEYETDRYDRVRVRLGMDMIVAKGTPAEPLEGLPVLRVDKRPGCDAVIQLPTMPTLGLMVGTDSTEAGACDVARTLLTEVLARLRSGQAVREPQASALAGTDPCRALSQDAVASVAGPVTKVEPTALDSCAWTTAGHLTLSFVRSDDLATDEKYEPFDIGWPAYRQKSDSGSPVCAVSWAPRPSVVRTENVRISFNEDGMSLDEACEKVKSIAQRLELPR</sequence>
<dbReference type="InterPro" id="IPR008271">
    <property type="entry name" value="Ser/Thr_kinase_AS"/>
</dbReference>
<dbReference type="PROSITE" id="PS00108">
    <property type="entry name" value="PROTEIN_KINASE_ST"/>
    <property type="match status" value="1"/>
</dbReference>
<dbReference type="EMBL" id="SFCC01000010">
    <property type="protein sequence ID" value="RZQ61930.1"/>
    <property type="molecule type" value="Genomic_DNA"/>
</dbReference>
<keyword evidence="2 5" id="KW-0547">Nucleotide-binding</keyword>
<proteinExistence type="predicted"/>
<evidence type="ECO:0000256" key="3">
    <source>
        <dbReference type="ARBA" id="ARBA00022777"/>
    </source>
</evidence>
<accession>A0A4Q7J379</accession>
<keyword evidence="1" id="KW-0808">Transferase</keyword>
<dbReference type="PROSITE" id="PS50011">
    <property type="entry name" value="PROTEIN_KINASE_DOM"/>
    <property type="match status" value="1"/>
</dbReference>
<dbReference type="Pfam" id="PF00069">
    <property type="entry name" value="Pkinase"/>
    <property type="match status" value="1"/>
</dbReference>
<reference evidence="8 9" key="1">
    <citation type="submission" date="2019-02" db="EMBL/GenBank/DDBJ databases">
        <title>Draft genome sequence of Amycolatopsis sp. 8-3EHSu isolated from roots of Suaeda maritima.</title>
        <authorList>
            <person name="Duangmal K."/>
            <person name="Chantavorakit T."/>
        </authorList>
    </citation>
    <scope>NUCLEOTIDE SEQUENCE [LARGE SCALE GENOMIC DNA]</scope>
    <source>
        <strain evidence="8 9">8-3EHSu</strain>
    </source>
</reference>
<evidence type="ECO:0000256" key="4">
    <source>
        <dbReference type="ARBA" id="ARBA00022840"/>
    </source>
</evidence>